<dbReference type="Gene3D" id="3.40.50.150">
    <property type="entry name" value="Vaccinia Virus protein VP39"/>
    <property type="match status" value="1"/>
</dbReference>
<evidence type="ECO:0000256" key="8">
    <source>
        <dbReference type="ARBA" id="ARBA00023128"/>
    </source>
</evidence>
<evidence type="ECO:0000256" key="3">
    <source>
        <dbReference type="ARBA" id="ARBA00022691"/>
    </source>
</evidence>
<dbReference type="FunFam" id="3.40.50.150:FF:000196">
    <property type="entry name" value="methyltransferase-like protein 17, mitochondrial"/>
    <property type="match status" value="1"/>
</dbReference>
<evidence type="ECO:0000256" key="5">
    <source>
        <dbReference type="ARBA" id="ARBA00022946"/>
    </source>
</evidence>
<evidence type="ECO:0000256" key="12">
    <source>
        <dbReference type="ARBA" id="ARBA00069745"/>
    </source>
</evidence>
<evidence type="ECO:0000256" key="2">
    <source>
        <dbReference type="ARBA" id="ARBA00022485"/>
    </source>
</evidence>
<comment type="function">
    <text evidence="9">Mitochondrial ribosome (mitoribosome) assembly factor. Binds at the interface of the head and body domains of the mitochondrial small ribosomal subunit (mt-SSU), occluding the mRNA channel and preventing compaction of the head domain towards the body. Probable inactive methyltransferase: retains the characteristic folding and ability to bind S-adenosyl-L-methionine, but it probably lost its methyltransferase activity.</text>
</comment>
<keyword evidence="2" id="KW-0004">4Fe-4S</keyword>
<dbReference type="Proteomes" id="UP000261540">
    <property type="component" value="Unplaced"/>
</dbReference>
<dbReference type="GO" id="GO:0006412">
    <property type="term" value="P:translation"/>
    <property type="evidence" value="ECO:0007669"/>
    <property type="project" value="InterPro"/>
</dbReference>
<evidence type="ECO:0000256" key="13">
    <source>
        <dbReference type="ARBA" id="ARBA00081511"/>
    </source>
</evidence>
<dbReference type="Ensembl" id="ENSPKIT00000005760.1">
    <property type="protein sequence ID" value="ENSPKIP00000025038.1"/>
    <property type="gene ID" value="ENSPKIG00000008054.1"/>
</dbReference>
<dbReference type="InterPro" id="IPR052571">
    <property type="entry name" value="Mt_RNA_Methyltransferase"/>
</dbReference>
<comment type="similarity">
    <text evidence="10">Belongs to the methyltransferase superfamily. Rsm22 family.</text>
</comment>
<keyword evidence="16" id="KW-1185">Reference proteome</keyword>
<dbReference type="PANTHER" id="PTHR13184">
    <property type="entry name" value="37S RIBOSOMAL PROTEIN S22"/>
    <property type="match status" value="1"/>
</dbReference>
<accession>A0A3B3S3D4</accession>
<dbReference type="InterPro" id="IPR015324">
    <property type="entry name" value="Ribosomal_Rsm22-like"/>
</dbReference>
<proteinExistence type="inferred from homology"/>
<keyword evidence="6" id="KW-0408">Iron</keyword>
<evidence type="ECO:0000256" key="9">
    <source>
        <dbReference type="ARBA" id="ARBA00045681"/>
    </source>
</evidence>
<keyword evidence="3" id="KW-0949">S-adenosyl-L-methionine</keyword>
<comment type="subunit">
    <text evidence="11">Associates with the mitochondrial ribosome (mitoribosome).</text>
</comment>
<dbReference type="AlphaFoldDB" id="A0A3B3S3D4"/>
<dbReference type="SUPFAM" id="SSF53335">
    <property type="entry name" value="S-adenosyl-L-methionine-dependent methyltransferases"/>
    <property type="match status" value="1"/>
</dbReference>
<dbReference type="GO" id="GO:0005763">
    <property type="term" value="C:mitochondrial small ribosomal subunit"/>
    <property type="evidence" value="ECO:0007669"/>
    <property type="project" value="TreeGrafter"/>
</dbReference>
<evidence type="ECO:0000256" key="10">
    <source>
        <dbReference type="ARBA" id="ARBA00060800"/>
    </source>
</evidence>
<dbReference type="InterPro" id="IPR029063">
    <property type="entry name" value="SAM-dependent_MTases_sf"/>
</dbReference>
<evidence type="ECO:0000256" key="1">
    <source>
        <dbReference type="ARBA" id="ARBA00004305"/>
    </source>
</evidence>
<dbReference type="GO" id="GO:0008168">
    <property type="term" value="F:methyltransferase activity"/>
    <property type="evidence" value="ECO:0007669"/>
    <property type="project" value="InterPro"/>
</dbReference>
<keyword evidence="4" id="KW-0479">Metal-binding</keyword>
<protein>
    <recommendedName>
        <fullName evidence="12">Ribosome assembly protein METTL17, mitochondrial</fullName>
    </recommendedName>
    <alternativeName>
        <fullName evidence="13">Methyltransferase-like protein 17</fullName>
    </alternativeName>
</protein>
<evidence type="ECO:0000256" key="11">
    <source>
        <dbReference type="ARBA" id="ARBA00062800"/>
    </source>
</evidence>
<dbReference type="Pfam" id="PF09243">
    <property type="entry name" value="Rsm22"/>
    <property type="match status" value="1"/>
</dbReference>
<dbReference type="GO" id="GO:0051539">
    <property type="term" value="F:4 iron, 4 sulfur cluster binding"/>
    <property type="evidence" value="ECO:0007669"/>
    <property type="project" value="UniProtKB-KW"/>
</dbReference>
<evidence type="ECO:0000256" key="7">
    <source>
        <dbReference type="ARBA" id="ARBA00023014"/>
    </source>
</evidence>
<keyword evidence="8" id="KW-0496">Mitochondrion</keyword>
<comment type="subcellular location">
    <subcellularLocation>
        <location evidence="1">Mitochondrion matrix</location>
    </subcellularLocation>
</comment>
<dbReference type="GO" id="GO:0042274">
    <property type="term" value="P:ribosomal small subunit biogenesis"/>
    <property type="evidence" value="ECO:0007669"/>
    <property type="project" value="UniProtKB-ARBA"/>
</dbReference>
<dbReference type="STRING" id="1676925.ENSPKIP00000025038"/>
<sequence length="517" mass="58384">MAALWNLGNSISQLSVLVTASVQYLSMIPLRTTYKGYSTVANVQAVAAFLKGAPYRKHPGVTALKTVHLPEELQRGALSIVHGAALRDLTEQARRLSNFLWSRKRPMDEEQLRERALAMEKGLWEQEMESRTDTDSHLAEMHIRKKVLSALKKTTYHWTPLRYDDELCLVYLAARLAAGYAAMRRALNEIKKRDPTFTPFSLLDFGSGLGTVVWAARTTWGDSLKESVCVDSSKAMNTLAERLLRGGSDKEDPLIKHVYFRQFLPVSPKVQFDLVSSAFALSELPSKQERIETVLTLWRKTHSYLVLVENGTKEGHQILMEARDTVLKGEEKTMDPSRPFVFAPCAHQLPCPKLAQQAQVPCNYPQPFCPLPLPGNREQEVEQFSYLVMARQEPGVENAGLEWARLTGPVLRRPRHVHCQLCCPDGELRRVVVTPSRHGRSAPPPPRYLGCYLGRYLAFFSSTHSLICCLPPPKQRRVPLRPEQRLWRSAANHEARSGNHHGMKGPIQEGFQNTPLI</sequence>
<reference evidence="15" key="1">
    <citation type="submission" date="2025-08" db="UniProtKB">
        <authorList>
            <consortium name="Ensembl"/>
        </authorList>
    </citation>
    <scope>IDENTIFICATION</scope>
</reference>
<organism evidence="15 16">
    <name type="scientific">Paramormyrops kingsleyae</name>
    <dbReference type="NCBI Taxonomy" id="1676925"/>
    <lineage>
        <taxon>Eukaryota</taxon>
        <taxon>Metazoa</taxon>
        <taxon>Chordata</taxon>
        <taxon>Craniata</taxon>
        <taxon>Vertebrata</taxon>
        <taxon>Euteleostomi</taxon>
        <taxon>Actinopterygii</taxon>
        <taxon>Neopterygii</taxon>
        <taxon>Teleostei</taxon>
        <taxon>Osteoglossocephala</taxon>
        <taxon>Osteoglossomorpha</taxon>
        <taxon>Osteoglossiformes</taxon>
        <taxon>Mormyridae</taxon>
        <taxon>Paramormyrops</taxon>
    </lineage>
</organism>
<evidence type="ECO:0000256" key="6">
    <source>
        <dbReference type="ARBA" id="ARBA00023004"/>
    </source>
</evidence>
<evidence type="ECO:0000313" key="15">
    <source>
        <dbReference type="Ensembl" id="ENSPKIP00000025038.1"/>
    </source>
</evidence>
<evidence type="ECO:0000313" key="16">
    <source>
        <dbReference type="Proteomes" id="UP000261540"/>
    </source>
</evidence>
<dbReference type="PANTHER" id="PTHR13184:SF5">
    <property type="entry name" value="METHYLTRANSFERASE-LIKE PROTEIN 17, MITOCHONDRIAL"/>
    <property type="match status" value="1"/>
</dbReference>
<reference evidence="15" key="2">
    <citation type="submission" date="2025-09" db="UniProtKB">
        <authorList>
            <consortium name="Ensembl"/>
        </authorList>
    </citation>
    <scope>IDENTIFICATION</scope>
</reference>
<keyword evidence="5" id="KW-0809">Transit peptide</keyword>
<dbReference type="GO" id="GO:0003735">
    <property type="term" value="F:structural constituent of ribosome"/>
    <property type="evidence" value="ECO:0007669"/>
    <property type="project" value="TreeGrafter"/>
</dbReference>
<evidence type="ECO:0000256" key="14">
    <source>
        <dbReference type="SAM" id="MobiDB-lite"/>
    </source>
</evidence>
<keyword evidence="7" id="KW-0411">Iron-sulfur</keyword>
<dbReference type="GO" id="GO:0046872">
    <property type="term" value="F:metal ion binding"/>
    <property type="evidence" value="ECO:0007669"/>
    <property type="project" value="UniProtKB-KW"/>
</dbReference>
<name>A0A3B3S3D4_9TELE</name>
<evidence type="ECO:0000256" key="4">
    <source>
        <dbReference type="ARBA" id="ARBA00022723"/>
    </source>
</evidence>
<dbReference type="GeneTree" id="ENSGT00390000006103"/>
<feature type="region of interest" description="Disordered" evidence="14">
    <location>
        <begin position="494"/>
        <end position="517"/>
    </location>
</feature>